<name>A0AAN9YTR5_9PEZI</name>
<dbReference type="AlphaFoldDB" id="A0AAN9YTR5"/>
<protein>
    <submittedName>
        <fullName evidence="1">Uncharacterized protein</fullName>
    </submittedName>
</protein>
<evidence type="ECO:0000313" key="1">
    <source>
        <dbReference type="EMBL" id="KAK7753964.1"/>
    </source>
</evidence>
<gene>
    <name evidence="1" type="ORF">SLS62_004063</name>
</gene>
<dbReference type="Proteomes" id="UP001320420">
    <property type="component" value="Unassembled WGS sequence"/>
</dbReference>
<organism evidence="1 2">
    <name type="scientific">Diatrype stigma</name>
    <dbReference type="NCBI Taxonomy" id="117547"/>
    <lineage>
        <taxon>Eukaryota</taxon>
        <taxon>Fungi</taxon>
        <taxon>Dikarya</taxon>
        <taxon>Ascomycota</taxon>
        <taxon>Pezizomycotina</taxon>
        <taxon>Sordariomycetes</taxon>
        <taxon>Xylariomycetidae</taxon>
        <taxon>Xylariales</taxon>
        <taxon>Diatrypaceae</taxon>
        <taxon>Diatrype</taxon>
    </lineage>
</organism>
<reference evidence="1 2" key="1">
    <citation type="submission" date="2024-02" db="EMBL/GenBank/DDBJ databases">
        <title>De novo assembly and annotation of 12 fungi associated with fruit tree decline syndrome in Ontario, Canada.</title>
        <authorList>
            <person name="Sulman M."/>
            <person name="Ellouze W."/>
            <person name="Ilyukhin E."/>
        </authorList>
    </citation>
    <scope>NUCLEOTIDE SEQUENCE [LARGE SCALE GENOMIC DNA]</scope>
    <source>
        <strain evidence="1 2">M11/M66-122</strain>
    </source>
</reference>
<keyword evidence="2" id="KW-1185">Reference proteome</keyword>
<evidence type="ECO:0000313" key="2">
    <source>
        <dbReference type="Proteomes" id="UP001320420"/>
    </source>
</evidence>
<proteinExistence type="predicted"/>
<dbReference type="EMBL" id="JAKJXP020000024">
    <property type="protein sequence ID" value="KAK7753964.1"/>
    <property type="molecule type" value="Genomic_DNA"/>
</dbReference>
<sequence>MVGPRLTAPVSKIARSLSTSASAAVPKSTSGTILTSSKAAAPLSRKYADLLKERNIEWDHSRHIYTRSSNRPHPAPKTMRLMQTFTTSTPREAQDGATAATTMDRMIIPFSTQSSAEDAFTVRVPLLPDNFATQYAPEEVAGPLAGPQIHIVAANPETVVPAAFTEVEGMGVDGVELKFVHEAQASETQEPGMITGMWKGLVDDVFGNSKSGGRLAV</sequence>
<comment type="caution">
    <text evidence="1">The sequence shown here is derived from an EMBL/GenBank/DDBJ whole genome shotgun (WGS) entry which is preliminary data.</text>
</comment>
<accession>A0AAN9YTR5</accession>